<dbReference type="InterPro" id="IPR036390">
    <property type="entry name" value="WH_DNA-bd_sf"/>
</dbReference>
<dbReference type="Gene3D" id="1.10.10.10">
    <property type="entry name" value="Winged helix-like DNA-binding domain superfamily/Winged helix DNA-binding domain"/>
    <property type="match status" value="1"/>
</dbReference>
<accession>A0A7W9X4T6</accession>
<dbReference type="Gene3D" id="3.40.190.290">
    <property type="match status" value="1"/>
</dbReference>
<dbReference type="PROSITE" id="PS50931">
    <property type="entry name" value="HTH_LYSR"/>
    <property type="match status" value="1"/>
</dbReference>
<protein>
    <submittedName>
        <fullName evidence="6">DNA-binding transcriptional LysR family regulator</fullName>
    </submittedName>
</protein>
<comment type="caution">
    <text evidence="6">The sequence shown here is derived from an EMBL/GenBank/DDBJ whole genome shotgun (WGS) entry which is preliminary data.</text>
</comment>
<evidence type="ECO:0000256" key="1">
    <source>
        <dbReference type="ARBA" id="ARBA00009437"/>
    </source>
</evidence>
<organism evidence="6 7">
    <name type="scientific">Massilia aurea</name>
    <dbReference type="NCBI Taxonomy" id="373040"/>
    <lineage>
        <taxon>Bacteria</taxon>
        <taxon>Pseudomonadati</taxon>
        <taxon>Pseudomonadota</taxon>
        <taxon>Betaproteobacteria</taxon>
        <taxon>Burkholderiales</taxon>
        <taxon>Oxalobacteraceae</taxon>
        <taxon>Telluria group</taxon>
        <taxon>Massilia</taxon>
    </lineage>
</organism>
<dbReference type="Pfam" id="PF03466">
    <property type="entry name" value="LysR_substrate"/>
    <property type="match status" value="1"/>
</dbReference>
<evidence type="ECO:0000313" key="6">
    <source>
        <dbReference type="EMBL" id="MBB6136501.1"/>
    </source>
</evidence>
<gene>
    <name evidence="6" type="ORF">HD842_004679</name>
</gene>
<evidence type="ECO:0000256" key="3">
    <source>
        <dbReference type="ARBA" id="ARBA00023125"/>
    </source>
</evidence>
<reference evidence="6 7" key="1">
    <citation type="submission" date="2020-08" db="EMBL/GenBank/DDBJ databases">
        <title>The Agave Microbiome: Exploring the role of microbial communities in plant adaptations to desert environments.</title>
        <authorList>
            <person name="Partida-Martinez L.P."/>
        </authorList>
    </citation>
    <scope>NUCLEOTIDE SEQUENCE [LARGE SCALE GENOMIC DNA]</scope>
    <source>
        <strain evidence="6 7">AT3.2</strain>
    </source>
</reference>
<comment type="similarity">
    <text evidence="1">Belongs to the LysR transcriptional regulatory family.</text>
</comment>
<keyword evidence="4" id="KW-0804">Transcription</keyword>
<evidence type="ECO:0000259" key="5">
    <source>
        <dbReference type="PROSITE" id="PS50931"/>
    </source>
</evidence>
<proteinExistence type="inferred from homology"/>
<evidence type="ECO:0000313" key="7">
    <source>
        <dbReference type="Proteomes" id="UP000540787"/>
    </source>
</evidence>
<dbReference type="SUPFAM" id="SSF53850">
    <property type="entry name" value="Periplasmic binding protein-like II"/>
    <property type="match status" value="1"/>
</dbReference>
<dbReference type="FunFam" id="1.10.10.10:FF:000001">
    <property type="entry name" value="LysR family transcriptional regulator"/>
    <property type="match status" value="1"/>
</dbReference>
<dbReference type="InterPro" id="IPR005119">
    <property type="entry name" value="LysR_subst-bd"/>
</dbReference>
<evidence type="ECO:0000256" key="2">
    <source>
        <dbReference type="ARBA" id="ARBA00023015"/>
    </source>
</evidence>
<dbReference type="GO" id="GO:0003677">
    <property type="term" value="F:DNA binding"/>
    <property type="evidence" value="ECO:0007669"/>
    <property type="project" value="UniProtKB-KW"/>
</dbReference>
<keyword evidence="7" id="KW-1185">Reference proteome</keyword>
<evidence type="ECO:0000256" key="4">
    <source>
        <dbReference type="ARBA" id="ARBA00023163"/>
    </source>
</evidence>
<dbReference type="PANTHER" id="PTHR30419:SF2">
    <property type="entry name" value="LYSR FAMILY TRANSCRIPTIONAL REGULATOR"/>
    <property type="match status" value="1"/>
</dbReference>
<dbReference type="InterPro" id="IPR036388">
    <property type="entry name" value="WH-like_DNA-bd_sf"/>
</dbReference>
<dbReference type="Proteomes" id="UP000540787">
    <property type="component" value="Unassembled WGS sequence"/>
</dbReference>
<dbReference type="AlphaFoldDB" id="A0A7W9X4T6"/>
<keyword evidence="2" id="KW-0805">Transcription regulation</keyword>
<dbReference type="EMBL" id="JACHBX010000006">
    <property type="protein sequence ID" value="MBB6136501.1"/>
    <property type="molecule type" value="Genomic_DNA"/>
</dbReference>
<dbReference type="Pfam" id="PF00126">
    <property type="entry name" value="HTH_1"/>
    <property type="match status" value="1"/>
</dbReference>
<name>A0A7W9X4T6_9BURK</name>
<feature type="domain" description="HTH lysR-type" evidence="5">
    <location>
        <begin position="10"/>
        <end position="67"/>
    </location>
</feature>
<dbReference type="SUPFAM" id="SSF46785">
    <property type="entry name" value="Winged helix' DNA-binding domain"/>
    <property type="match status" value="1"/>
</dbReference>
<dbReference type="InterPro" id="IPR050950">
    <property type="entry name" value="HTH-type_LysR_regulators"/>
</dbReference>
<sequence>MALNNILRRLDLTSLQLFLAIHEEGSLTRAAEREAIAVSAASKRLADMEGALGVALMVRAARGMTLTPAGESLLTHARRILQSVDKIGQELAEHAQGLRGYVRMVANLSAIVEFLPEDLRAFLNLHEQIRLDLEERPSGDVVKGVEDGFAEIGICSGDTDTRELHSHLYRRDRIVLVMRHDHALAGRGRVPFADTLDFDHVGLHADSSINKRTHLASRASGRPLKTRIHVPGFDAVCRMAQVGMGLGVIPHEVFTAIGQPLGLVAVEIDEPWAERELRIVVREEKGLSPVTRALLAHLGAAEERSRLTKAR</sequence>
<dbReference type="RefSeq" id="WP_183558326.1">
    <property type="nucleotide sequence ID" value="NZ_JACHBX010000006.1"/>
</dbReference>
<keyword evidence="3 6" id="KW-0238">DNA-binding</keyword>
<dbReference type="PANTHER" id="PTHR30419">
    <property type="entry name" value="HTH-TYPE TRANSCRIPTIONAL REGULATOR YBHD"/>
    <property type="match status" value="1"/>
</dbReference>
<dbReference type="GO" id="GO:0005829">
    <property type="term" value="C:cytosol"/>
    <property type="evidence" value="ECO:0007669"/>
    <property type="project" value="TreeGrafter"/>
</dbReference>
<dbReference type="InterPro" id="IPR000847">
    <property type="entry name" value="LysR_HTH_N"/>
</dbReference>
<dbReference type="GO" id="GO:0003700">
    <property type="term" value="F:DNA-binding transcription factor activity"/>
    <property type="evidence" value="ECO:0007669"/>
    <property type="project" value="InterPro"/>
</dbReference>
<dbReference type="CDD" id="cd08421">
    <property type="entry name" value="PBP2_LTTR_like_1"/>
    <property type="match status" value="1"/>
</dbReference>